<dbReference type="Pfam" id="PF00403">
    <property type="entry name" value="HMA"/>
    <property type="match status" value="1"/>
</dbReference>
<dbReference type="Proteomes" id="UP000599179">
    <property type="component" value="Unassembled WGS sequence"/>
</dbReference>
<dbReference type="Gene3D" id="3.30.70.100">
    <property type="match status" value="1"/>
</dbReference>
<accession>A0ABQ1SFI5</accession>
<evidence type="ECO:0000313" key="3">
    <source>
        <dbReference type="Proteomes" id="UP000599179"/>
    </source>
</evidence>
<feature type="domain" description="HMA" evidence="1">
    <location>
        <begin position="1"/>
        <end position="66"/>
    </location>
</feature>
<dbReference type="RefSeq" id="WP_188457866.1">
    <property type="nucleotide sequence ID" value="NZ_BMGM01000003.1"/>
</dbReference>
<evidence type="ECO:0000259" key="1">
    <source>
        <dbReference type="PROSITE" id="PS50846"/>
    </source>
</evidence>
<dbReference type="EMBL" id="BMGM01000003">
    <property type="protein sequence ID" value="GGE30396.1"/>
    <property type="molecule type" value="Genomic_DNA"/>
</dbReference>
<dbReference type="InterPro" id="IPR006121">
    <property type="entry name" value="HMA_dom"/>
</dbReference>
<protein>
    <recommendedName>
        <fullName evidence="1">HMA domain-containing protein</fullName>
    </recommendedName>
</protein>
<gene>
    <name evidence="2" type="ORF">GCM10010832_08600</name>
</gene>
<comment type="caution">
    <text evidence="2">The sequence shown here is derived from an EMBL/GenBank/DDBJ whole genome shotgun (WGS) entry which is preliminary data.</text>
</comment>
<name>A0ABQ1SFI5_9FLAO</name>
<proteinExistence type="predicted"/>
<sequence>MELNFKVQNLKCGGCANSITKKLSSIQEVNQVEVNPETSIVSVKVTKTDVEASLKKALLNLGYPVEGDKNAFSSKAKSFVSCATGRMSN</sequence>
<dbReference type="CDD" id="cd00371">
    <property type="entry name" value="HMA"/>
    <property type="match status" value="1"/>
</dbReference>
<dbReference type="SUPFAM" id="SSF55008">
    <property type="entry name" value="HMA, heavy metal-associated domain"/>
    <property type="match status" value="1"/>
</dbReference>
<reference evidence="3" key="1">
    <citation type="journal article" date="2019" name="Int. J. Syst. Evol. Microbiol.">
        <title>The Global Catalogue of Microorganisms (GCM) 10K type strain sequencing project: providing services to taxonomists for standard genome sequencing and annotation.</title>
        <authorList>
            <consortium name="The Broad Institute Genomics Platform"/>
            <consortium name="The Broad Institute Genome Sequencing Center for Infectious Disease"/>
            <person name="Wu L."/>
            <person name="Ma J."/>
        </authorList>
    </citation>
    <scope>NUCLEOTIDE SEQUENCE [LARGE SCALE GENOMIC DNA]</scope>
    <source>
        <strain evidence="3">CGMCC 1.12931</strain>
    </source>
</reference>
<evidence type="ECO:0000313" key="2">
    <source>
        <dbReference type="EMBL" id="GGE30396.1"/>
    </source>
</evidence>
<keyword evidence="3" id="KW-1185">Reference proteome</keyword>
<dbReference type="InterPro" id="IPR036163">
    <property type="entry name" value="HMA_dom_sf"/>
</dbReference>
<dbReference type="PROSITE" id="PS50846">
    <property type="entry name" value="HMA_2"/>
    <property type="match status" value="1"/>
</dbReference>
<organism evidence="2 3">
    <name type="scientific">Psychroflexus planctonicus</name>
    <dbReference type="NCBI Taxonomy" id="1526575"/>
    <lineage>
        <taxon>Bacteria</taxon>
        <taxon>Pseudomonadati</taxon>
        <taxon>Bacteroidota</taxon>
        <taxon>Flavobacteriia</taxon>
        <taxon>Flavobacteriales</taxon>
        <taxon>Flavobacteriaceae</taxon>
        <taxon>Psychroflexus</taxon>
    </lineage>
</organism>